<dbReference type="NCBIfam" id="TIGR00668">
    <property type="entry name" value="apaH"/>
    <property type="match status" value="1"/>
</dbReference>
<gene>
    <name evidence="5" type="primary">apaH</name>
    <name evidence="7" type="ORF">C3L24_11860</name>
</gene>
<comment type="similarity">
    <text evidence="2 5">Belongs to the Ap4A hydrolase family.</text>
</comment>
<dbReference type="EC" id="3.6.1.41" evidence="5"/>
<comment type="catalytic activity">
    <reaction evidence="4 5">
        <text>P(1),P(4)-bis(5'-adenosyl) tetraphosphate + H2O = 2 ADP + 2 H(+)</text>
        <dbReference type="Rhea" id="RHEA:24252"/>
        <dbReference type="ChEBI" id="CHEBI:15377"/>
        <dbReference type="ChEBI" id="CHEBI:15378"/>
        <dbReference type="ChEBI" id="CHEBI:58141"/>
        <dbReference type="ChEBI" id="CHEBI:456216"/>
        <dbReference type="EC" id="3.6.1.41"/>
    </reaction>
</comment>
<accession>A0A6N4DNR5</accession>
<dbReference type="SUPFAM" id="SSF56300">
    <property type="entry name" value="Metallo-dependent phosphatases"/>
    <property type="match status" value="1"/>
</dbReference>
<dbReference type="InterPro" id="IPR029052">
    <property type="entry name" value="Metallo-depent_PP-like"/>
</dbReference>
<evidence type="ECO:0000256" key="2">
    <source>
        <dbReference type="ARBA" id="ARBA00005419"/>
    </source>
</evidence>
<dbReference type="PIRSF" id="PIRSF000903">
    <property type="entry name" value="B5n-ttraPtase_sm"/>
    <property type="match status" value="1"/>
</dbReference>
<evidence type="ECO:0000313" key="8">
    <source>
        <dbReference type="Proteomes" id="UP000250928"/>
    </source>
</evidence>
<dbReference type="CDD" id="cd07422">
    <property type="entry name" value="MPP_ApaH"/>
    <property type="match status" value="1"/>
</dbReference>
<evidence type="ECO:0000256" key="4">
    <source>
        <dbReference type="ARBA" id="ARBA00049417"/>
    </source>
</evidence>
<dbReference type="Proteomes" id="UP000250928">
    <property type="component" value="Unassembled WGS sequence"/>
</dbReference>
<proteinExistence type="inferred from homology"/>
<organism evidence="7 8">
    <name type="scientific">Candidatus Sedimenticola endophacoides</name>
    <dbReference type="NCBI Taxonomy" id="2548426"/>
    <lineage>
        <taxon>Bacteria</taxon>
        <taxon>Pseudomonadati</taxon>
        <taxon>Pseudomonadota</taxon>
        <taxon>Gammaproteobacteria</taxon>
        <taxon>Chromatiales</taxon>
        <taxon>Sedimenticolaceae</taxon>
        <taxon>Sedimenticola</taxon>
    </lineage>
</organism>
<dbReference type="Gene3D" id="3.60.21.10">
    <property type="match status" value="1"/>
</dbReference>
<sequence>MALYAIGDIQGCYDDLQRLLEQIRFDPAKDRLWFAGDLVNRGPDSLRVLRFVKGLGARADSVLGNHDLHLLALSEGNLRHRGKDHTLDPILNAPDRDELLHWLRHRPLLKRSRKRNITLIHAGLPPQWDLQTAVACARELETALRGDTFHDYCRQMYGNEPRQWSPRLNGMPRLRFITNCLTRLRYCDRQGRLAMREKGAPGSRNHGILPWFRVPGRKTRNDPIVFGHWSTLGYLQEGRVHAIDTGCLWGGRLTALKVPKKRPPRPIQIDCPGSCTPGE</sequence>
<evidence type="ECO:0000313" key="7">
    <source>
        <dbReference type="EMBL" id="PUD98886.1"/>
    </source>
</evidence>
<evidence type="ECO:0000256" key="1">
    <source>
        <dbReference type="ARBA" id="ARBA00003413"/>
    </source>
</evidence>
<dbReference type="HAMAP" id="MF_00199">
    <property type="entry name" value="ApaH"/>
    <property type="match status" value="1"/>
</dbReference>
<comment type="caution">
    <text evidence="7">The sequence shown here is derived from an EMBL/GenBank/DDBJ whole genome shotgun (WGS) entry which is preliminary data.</text>
</comment>
<evidence type="ECO:0000256" key="5">
    <source>
        <dbReference type="HAMAP-Rule" id="MF_00199"/>
    </source>
</evidence>
<dbReference type="Pfam" id="PF00149">
    <property type="entry name" value="Metallophos"/>
    <property type="match status" value="1"/>
</dbReference>
<dbReference type="NCBIfam" id="NF001204">
    <property type="entry name" value="PRK00166.1"/>
    <property type="match status" value="1"/>
</dbReference>
<feature type="domain" description="Calcineurin-like phosphoesterase" evidence="6">
    <location>
        <begin position="3"/>
        <end position="130"/>
    </location>
</feature>
<evidence type="ECO:0000259" key="6">
    <source>
        <dbReference type="Pfam" id="PF00149"/>
    </source>
</evidence>
<dbReference type="PANTHER" id="PTHR40942:SF4">
    <property type="entry name" value="CYTOCHROME C5"/>
    <property type="match status" value="1"/>
</dbReference>
<dbReference type="PANTHER" id="PTHR40942">
    <property type="match status" value="1"/>
</dbReference>
<evidence type="ECO:0000256" key="3">
    <source>
        <dbReference type="ARBA" id="ARBA00022801"/>
    </source>
</evidence>
<dbReference type="InterPro" id="IPR004617">
    <property type="entry name" value="ApaH"/>
</dbReference>
<dbReference type="AlphaFoldDB" id="A0A6N4DNR5"/>
<keyword evidence="3 5" id="KW-0378">Hydrolase</keyword>
<dbReference type="GO" id="GO:0008803">
    <property type="term" value="F:bis(5'-nucleosyl)-tetraphosphatase (symmetrical) activity"/>
    <property type="evidence" value="ECO:0007669"/>
    <property type="project" value="UniProtKB-UniRule"/>
</dbReference>
<dbReference type="EMBL" id="PQCO01000281">
    <property type="protein sequence ID" value="PUD98886.1"/>
    <property type="molecule type" value="Genomic_DNA"/>
</dbReference>
<dbReference type="InterPro" id="IPR004843">
    <property type="entry name" value="Calcineurin-like_PHP"/>
</dbReference>
<comment type="function">
    <text evidence="1 5">Hydrolyzes diadenosine 5',5'''-P1,P4-tetraphosphate to yield ADP.</text>
</comment>
<reference evidence="7 8" key="1">
    <citation type="submission" date="2018-01" db="EMBL/GenBank/DDBJ databases">
        <title>Novel co-symbiosis in the lucinid bivalve Phacoides pectinatus.</title>
        <authorList>
            <person name="Lim S.J."/>
            <person name="Davis B.G."/>
            <person name="Gill D.E."/>
            <person name="Engel A.S."/>
            <person name="Anderson L.C."/>
            <person name="Campbell B.J."/>
        </authorList>
    </citation>
    <scope>NUCLEOTIDE SEQUENCE [LARGE SCALE GENOMIC DNA]</scope>
    <source>
        <strain evidence="7">N3_P5</strain>
    </source>
</reference>
<name>A0A6N4DNR5_9GAMM</name>
<protein>
    <recommendedName>
        <fullName evidence="5">Bis(5'-nucleosyl)-tetraphosphatase, symmetrical</fullName>
        <ecNumber evidence="5">3.6.1.41</ecNumber>
    </recommendedName>
    <alternativeName>
        <fullName evidence="5">Ap4A hydrolase</fullName>
    </alternativeName>
    <alternativeName>
        <fullName evidence="5">Diadenosine 5',5'''-P1,P4-tetraphosphate pyrophosphohydrolase</fullName>
    </alternativeName>
    <alternativeName>
        <fullName evidence="5">Diadenosine tetraphosphatase</fullName>
    </alternativeName>
</protein>